<feature type="transmembrane region" description="Helical" evidence="12">
    <location>
        <begin position="224"/>
        <end position="248"/>
    </location>
</feature>
<keyword evidence="4 12" id="KW-0812">Transmembrane</keyword>
<evidence type="ECO:0000313" key="15">
    <source>
        <dbReference type="Proteomes" id="UP000009007"/>
    </source>
</evidence>
<dbReference type="GO" id="GO:0005249">
    <property type="term" value="F:voltage-gated potassium channel activity"/>
    <property type="evidence" value="ECO:0007669"/>
    <property type="project" value="InterPro"/>
</dbReference>
<keyword evidence="15" id="KW-1185">Reference proteome</keyword>
<organism evidence="14 15">
    <name type="scientific">Methanoculleus bourgensis (strain ATCC 43281 / DSM 3045 / OCM 15 / MS2)</name>
    <name type="common">Methanogenium bourgense</name>
    <dbReference type="NCBI Taxonomy" id="1201294"/>
    <lineage>
        <taxon>Archaea</taxon>
        <taxon>Methanobacteriati</taxon>
        <taxon>Methanobacteriota</taxon>
        <taxon>Stenosarchaea group</taxon>
        <taxon>Methanomicrobia</taxon>
        <taxon>Methanomicrobiales</taxon>
        <taxon>Methanomicrobiaceae</taxon>
        <taxon>Methanoculleus</taxon>
    </lineage>
</organism>
<dbReference type="STRING" id="1201294.BN140_1201"/>
<gene>
    <name evidence="14" type="ordered locus">BN140_1201</name>
</gene>
<keyword evidence="5" id="KW-0631">Potassium channel</keyword>
<evidence type="ECO:0000256" key="6">
    <source>
        <dbReference type="ARBA" id="ARBA00022882"/>
    </source>
</evidence>
<evidence type="ECO:0000256" key="5">
    <source>
        <dbReference type="ARBA" id="ARBA00022826"/>
    </source>
</evidence>
<reference evidence="15" key="1">
    <citation type="journal article" date="2012" name="J. Bacteriol.">
        <title>Complete genome sequence of the hydrogenotrophic, methanogenic archaeon Methanoculleus bourgensis strain MS2T, isolated from a sewage sludge digester.</title>
        <authorList>
            <person name="Maus I."/>
            <person name="Wibberg D."/>
            <person name="Stantscheff R."/>
            <person name="Eikmeyer F.G."/>
            <person name="Seffner A."/>
            <person name="Boelter J."/>
            <person name="Szczepanowski R."/>
            <person name="Blom J."/>
            <person name="Jaenicke S."/>
            <person name="Konig H."/>
            <person name="Puhler A."/>
            <person name="Schluter A."/>
        </authorList>
    </citation>
    <scope>NUCLEOTIDE SEQUENCE [LARGE SCALE GENOMIC DNA]</scope>
    <source>
        <strain evidence="15">ATCC 43281 / DSM 3045 / OCM 15 / MS2</strain>
    </source>
</reference>
<sequence length="304" mass="33583">MVIMHRLNKETIYHLLEADPEKPGAGRILDVCILMLIVANVIAVILESVEGLYIPHATFFQAFDIFSVAVFTVEYLLRLWTCTANPDYANPVLGRLRYAATPLAIIDLLAILPFFLPMFIPLDLRIMRALRLLRVFRILKISRYSYALKLLGRVMKAQVHVIGVLIFILVLLVVITSSLMFFVEHDVQPDDFANIPTAMWWAVATLSTVGYGDVFPVTPLGKALGGLIALLGIGMFALPAGVLSSAFLEEIQKNGGGERGNSSHSRSPEEVVDLLERLALLREEGVLTDEEVAVQKQRVLGDGG</sequence>
<dbReference type="PATRIC" id="fig|1201294.9.peg.1324"/>
<evidence type="ECO:0000256" key="4">
    <source>
        <dbReference type="ARBA" id="ARBA00022692"/>
    </source>
</evidence>
<dbReference type="InterPro" id="IPR005821">
    <property type="entry name" value="Ion_trans_dom"/>
</dbReference>
<dbReference type="HOGENOM" id="CLU_011722_1_1_2"/>
<dbReference type="Gene3D" id="1.10.287.70">
    <property type="match status" value="1"/>
</dbReference>
<dbReference type="PANTHER" id="PTHR11537:SF254">
    <property type="entry name" value="POTASSIUM VOLTAGE-GATED CHANNEL PROTEIN SHAB"/>
    <property type="match status" value="1"/>
</dbReference>
<keyword evidence="3" id="KW-0633">Potassium transport</keyword>
<dbReference type="InterPro" id="IPR027359">
    <property type="entry name" value="Volt_channel_dom_sf"/>
</dbReference>
<evidence type="ECO:0000256" key="8">
    <source>
        <dbReference type="ARBA" id="ARBA00022989"/>
    </source>
</evidence>
<dbReference type="EMBL" id="HE964772">
    <property type="protein sequence ID" value="CCJ36124.1"/>
    <property type="molecule type" value="Genomic_DNA"/>
</dbReference>
<dbReference type="Gene3D" id="1.20.120.350">
    <property type="entry name" value="Voltage-gated potassium channels. Chain C"/>
    <property type="match status" value="1"/>
</dbReference>
<dbReference type="Proteomes" id="UP000009007">
    <property type="component" value="Chromosome I"/>
</dbReference>
<evidence type="ECO:0000256" key="7">
    <source>
        <dbReference type="ARBA" id="ARBA00022958"/>
    </source>
</evidence>
<dbReference type="AlphaFoldDB" id="I7LMC4"/>
<dbReference type="PRINTS" id="PR00169">
    <property type="entry name" value="KCHANNEL"/>
</dbReference>
<comment type="subcellular location">
    <subcellularLocation>
        <location evidence="1">Membrane</location>
        <topology evidence="1">Multi-pass membrane protein</topology>
    </subcellularLocation>
</comment>
<evidence type="ECO:0000256" key="12">
    <source>
        <dbReference type="SAM" id="Phobius"/>
    </source>
</evidence>
<keyword evidence="8 12" id="KW-1133">Transmembrane helix</keyword>
<feature type="transmembrane region" description="Helical" evidence="12">
    <location>
        <begin position="28"/>
        <end position="46"/>
    </location>
</feature>
<dbReference type="InterPro" id="IPR003968">
    <property type="entry name" value="K_chnl_volt-dep_Kv"/>
</dbReference>
<evidence type="ECO:0000256" key="2">
    <source>
        <dbReference type="ARBA" id="ARBA00022448"/>
    </source>
</evidence>
<evidence type="ECO:0000256" key="9">
    <source>
        <dbReference type="ARBA" id="ARBA00023065"/>
    </source>
</evidence>
<evidence type="ECO:0000313" key="14">
    <source>
        <dbReference type="EMBL" id="CCJ36124.1"/>
    </source>
</evidence>
<accession>I7LMC4</accession>
<name>I7LMC4_METBM</name>
<dbReference type="GO" id="GO:0001508">
    <property type="term" value="P:action potential"/>
    <property type="evidence" value="ECO:0007669"/>
    <property type="project" value="TreeGrafter"/>
</dbReference>
<dbReference type="InterPro" id="IPR028325">
    <property type="entry name" value="VG_K_chnl"/>
</dbReference>
<evidence type="ECO:0000256" key="1">
    <source>
        <dbReference type="ARBA" id="ARBA00004141"/>
    </source>
</evidence>
<feature type="domain" description="Ion transport" evidence="13">
    <location>
        <begin position="27"/>
        <end position="250"/>
    </location>
</feature>
<protein>
    <submittedName>
        <fullName evidence="14">Ion transport protein</fullName>
    </submittedName>
</protein>
<dbReference type="Pfam" id="PF00520">
    <property type="entry name" value="Ion_trans"/>
    <property type="match status" value="1"/>
</dbReference>
<evidence type="ECO:0000256" key="10">
    <source>
        <dbReference type="ARBA" id="ARBA00023136"/>
    </source>
</evidence>
<keyword evidence="2" id="KW-0813">Transport</keyword>
<keyword evidence="6" id="KW-0851">Voltage-gated channel</keyword>
<keyword evidence="7" id="KW-0630">Potassium</keyword>
<proteinExistence type="predicted"/>
<feature type="transmembrane region" description="Helical" evidence="12">
    <location>
        <begin position="159"/>
        <end position="183"/>
    </location>
</feature>
<keyword evidence="11" id="KW-0407">Ion channel</keyword>
<dbReference type="SUPFAM" id="SSF81324">
    <property type="entry name" value="Voltage-gated potassium channels"/>
    <property type="match status" value="1"/>
</dbReference>
<dbReference type="KEGG" id="mbg:BN140_1201"/>
<dbReference type="BioCyc" id="MBOU1201294:BN140_RS05980-MONOMER"/>
<keyword evidence="9" id="KW-0406">Ion transport</keyword>
<evidence type="ECO:0000256" key="11">
    <source>
        <dbReference type="ARBA" id="ARBA00023303"/>
    </source>
</evidence>
<evidence type="ECO:0000256" key="3">
    <source>
        <dbReference type="ARBA" id="ARBA00022538"/>
    </source>
</evidence>
<dbReference type="GO" id="GO:0008076">
    <property type="term" value="C:voltage-gated potassium channel complex"/>
    <property type="evidence" value="ECO:0007669"/>
    <property type="project" value="InterPro"/>
</dbReference>
<dbReference type="PANTHER" id="PTHR11537">
    <property type="entry name" value="VOLTAGE-GATED POTASSIUM CHANNEL"/>
    <property type="match status" value="1"/>
</dbReference>
<feature type="transmembrane region" description="Helical" evidence="12">
    <location>
        <begin position="98"/>
        <end position="120"/>
    </location>
</feature>
<keyword evidence="10 12" id="KW-0472">Membrane</keyword>
<dbReference type="PRINTS" id="PR01491">
    <property type="entry name" value="KVCHANNEL"/>
</dbReference>
<feature type="transmembrane region" description="Helical" evidence="12">
    <location>
        <begin position="195"/>
        <end position="212"/>
    </location>
</feature>
<evidence type="ECO:0000259" key="13">
    <source>
        <dbReference type="Pfam" id="PF00520"/>
    </source>
</evidence>
<dbReference type="FunFam" id="1.10.287.70:FF:000028">
    <property type="entry name" value="potassium voltage-gated channel subfamily D member 3"/>
    <property type="match status" value="1"/>
</dbReference>